<name>A0ABU1BHV7_PSEHA</name>
<protein>
    <submittedName>
        <fullName evidence="1">Uncharacterized protein</fullName>
    </submittedName>
</protein>
<sequence length="128" mass="13924">MLKPYTNMLAVFLILFGFAEQSMAYSVSSHSDFFTTAHTPAGLMVAPPLIDLPPIKASEAQETDDCCDVECCEINCICPANTCMPALYLPTAICSAQVIVQNHPSLKLNAKHPISISAFVYRPPIFIS</sequence>
<evidence type="ECO:0000313" key="2">
    <source>
        <dbReference type="Proteomes" id="UP001226574"/>
    </source>
</evidence>
<accession>A0ABU1BHV7</accession>
<organism evidence="1 2">
    <name type="scientific">Pseudoalteromonas haloplanktis</name>
    <name type="common">Alteromonas haloplanktis</name>
    <dbReference type="NCBI Taxonomy" id="228"/>
    <lineage>
        <taxon>Bacteria</taxon>
        <taxon>Pseudomonadati</taxon>
        <taxon>Pseudomonadota</taxon>
        <taxon>Gammaproteobacteria</taxon>
        <taxon>Alteromonadales</taxon>
        <taxon>Pseudoalteromonadaceae</taxon>
        <taxon>Pseudoalteromonas</taxon>
    </lineage>
</organism>
<dbReference type="EMBL" id="JAVIFY010000016">
    <property type="protein sequence ID" value="MDQ9093489.1"/>
    <property type="molecule type" value="Genomic_DNA"/>
</dbReference>
<comment type="caution">
    <text evidence="1">The sequence shown here is derived from an EMBL/GenBank/DDBJ whole genome shotgun (WGS) entry which is preliminary data.</text>
</comment>
<evidence type="ECO:0000313" key="1">
    <source>
        <dbReference type="EMBL" id="MDQ9093489.1"/>
    </source>
</evidence>
<keyword evidence="2" id="KW-1185">Reference proteome</keyword>
<proteinExistence type="predicted"/>
<dbReference type="Proteomes" id="UP001226574">
    <property type="component" value="Unassembled WGS sequence"/>
</dbReference>
<dbReference type="RefSeq" id="WP_309039571.1">
    <property type="nucleotide sequence ID" value="NZ_JAVIFY010000016.1"/>
</dbReference>
<gene>
    <name evidence="1" type="ORF">RC083_18120</name>
</gene>
<reference evidence="1 2" key="1">
    <citation type="submission" date="2023-08" db="EMBL/GenBank/DDBJ databases">
        <title>Pseudoalteromonas haloplanktis LL1 genome.</title>
        <authorList>
            <person name="Wu S."/>
        </authorList>
    </citation>
    <scope>NUCLEOTIDE SEQUENCE [LARGE SCALE GENOMIC DNA]</scope>
    <source>
        <strain evidence="1 2">LL1</strain>
    </source>
</reference>